<dbReference type="InterPro" id="IPR001129">
    <property type="entry name" value="Membr-assoc_MAPEG"/>
</dbReference>
<dbReference type="eggNOG" id="COG3788">
    <property type="taxonomic scope" value="Bacteria"/>
</dbReference>
<evidence type="ECO:0000313" key="7">
    <source>
        <dbReference type="Proteomes" id="UP000001062"/>
    </source>
</evidence>
<feature type="transmembrane region" description="Helical" evidence="5">
    <location>
        <begin position="6"/>
        <end position="23"/>
    </location>
</feature>
<dbReference type="GO" id="GO:0016020">
    <property type="term" value="C:membrane"/>
    <property type="evidence" value="ECO:0007669"/>
    <property type="project" value="UniProtKB-SubCell"/>
</dbReference>
<sequence>MLITPIYASLLALLFVFLSFRVIKLRRQQKVGIGDGEDALLRRAMRVHSNCAEYVPIGLILLGLLEFQGVASLLLHIIGLMLLCGRVIHAFGVSQLNENLKFRVSGMLLTFSSITLSAVILLGYTLKNGLS</sequence>
<evidence type="ECO:0000256" key="4">
    <source>
        <dbReference type="ARBA" id="ARBA00023136"/>
    </source>
</evidence>
<reference evidence="6 7" key="1">
    <citation type="journal article" date="2012" name="Stand. Genomic Sci.">
        <title>Complete genome sequence of the melanogenic marine bacterium Marinomonas mediterranea type strain (MMB-1(T)).</title>
        <authorList>
            <person name="Lucas-Elio P."/>
            <person name="Goodwin L."/>
            <person name="Woyke T."/>
            <person name="Pitluck S."/>
            <person name="Nolan M."/>
            <person name="Kyrpides N.C."/>
            <person name="Detter J.C."/>
            <person name="Copeland A."/>
            <person name="Teshima H."/>
            <person name="Bruce D."/>
            <person name="Detter C."/>
            <person name="Tapia R."/>
            <person name="Han S."/>
            <person name="Land M.L."/>
            <person name="Ivanova N."/>
            <person name="Mikhailova N."/>
            <person name="Johnston A.W."/>
            <person name="Sanchez-Amat A."/>
        </authorList>
    </citation>
    <scope>NUCLEOTIDE SEQUENCE [LARGE SCALE GENOMIC DNA]</scope>
    <source>
        <strain evidence="7">ATCC 700492 / JCM 21426 / NBRC 103028 / MMB-1</strain>
    </source>
</reference>
<name>F2JVJ5_MARM1</name>
<keyword evidence="3 5" id="KW-1133">Transmembrane helix</keyword>
<dbReference type="Pfam" id="PF01124">
    <property type="entry name" value="MAPEG"/>
    <property type="match status" value="1"/>
</dbReference>
<dbReference type="Gene3D" id="1.20.120.550">
    <property type="entry name" value="Membrane associated eicosanoid/glutathione metabolism-like domain"/>
    <property type="match status" value="1"/>
</dbReference>
<dbReference type="OrthoDB" id="8537976at2"/>
<evidence type="ECO:0000256" key="5">
    <source>
        <dbReference type="SAM" id="Phobius"/>
    </source>
</evidence>
<evidence type="ECO:0000313" key="6">
    <source>
        <dbReference type="EMBL" id="ADZ90539.1"/>
    </source>
</evidence>
<dbReference type="PANTHER" id="PTHR35814">
    <property type="match status" value="1"/>
</dbReference>
<keyword evidence="4 5" id="KW-0472">Membrane</keyword>
<comment type="subcellular location">
    <subcellularLocation>
        <location evidence="1">Membrane</location>
    </subcellularLocation>
</comment>
<dbReference type="InterPro" id="IPR023352">
    <property type="entry name" value="MAPEG-like_dom_sf"/>
</dbReference>
<feature type="transmembrane region" description="Helical" evidence="5">
    <location>
        <begin position="104"/>
        <end position="126"/>
    </location>
</feature>
<proteinExistence type="predicted"/>
<dbReference type="Proteomes" id="UP000001062">
    <property type="component" value="Chromosome"/>
</dbReference>
<keyword evidence="2 5" id="KW-0812">Transmembrane</keyword>
<evidence type="ECO:0000256" key="1">
    <source>
        <dbReference type="ARBA" id="ARBA00004370"/>
    </source>
</evidence>
<dbReference type="AlphaFoldDB" id="F2JVJ5"/>
<dbReference type="RefSeq" id="WP_013660444.1">
    <property type="nucleotide sequence ID" value="NC_015276.1"/>
</dbReference>
<evidence type="ECO:0000256" key="2">
    <source>
        <dbReference type="ARBA" id="ARBA00022692"/>
    </source>
</evidence>
<dbReference type="EMBL" id="CP002583">
    <property type="protein sequence ID" value="ADZ90539.1"/>
    <property type="molecule type" value="Genomic_DNA"/>
</dbReference>
<dbReference type="SUPFAM" id="SSF161084">
    <property type="entry name" value="MAPEG domain-like"/>
    <property type="match status" value="1"/>
</dbReference>
<organism evidence="6 7">
    <name type="scientific">Marinomonas mediterranea (strain ATCC 700492 / JCM 21426 / NBRC 103028 / MMB-1)</name>
    <dbReference type="NCBI Taxonomy" id="717774"/>
    <lineage>
        <taxon>Bacteria</taxon>
        <taxon>Pseudomonadati</taxon>
        <taxon>Pseudomonadota</taxon>
        <taxon>Gammaproteobacteria</taxon>
        <taxon>Oceanospirillales</taxon>
        <taxon>Oceanospirillaceae</taxon>
        <taxon>Marinomonas</taxon>
    </lineage>
</organism>
<dbReference type="HOGENOM" id="CLU_134926_1_0_6"/>
<accession>F2JVJ5</accession>
<dbReference type="KEGG" id="mme:Marme_1266"/>
<keyword evidence="7" id="KW-1185">Reference proteome</keyword>
<evidence type="ECO:0000256" key="3">
    <source>
        <dbReference type="ARBA" id="ARBA00022989"/>
    </source>
</evidence>
<gene>
    <name evidence="6" type="ordered locus">Marme_1266</name>
</gene>
<feature type="transmembrane region" description="Helical" evidence="5">
    <location>
        <begin position="73"/>
        <end position="92"/>
    </location>
</feature>
<dbReference type="PANTHER" id="PTHR35814:SF1">
    <property type="entry name" value="GLUTATHIONE S-TRANSFERASE-RELATED"/>
    <property type="match status" value="1"/>
</dbReference>
<protein>
    <submittedName>
        <fullName evidence="6">Membrane-associated protein in eicosanoid and glutathione metabolism (MAPEG)</fullName>
    </submittedName>
</protein>
<dbReference type="STRING" id="717774.Marme_1266"/>
<dbReference type="PATRIC" id="fig|717774.3.peg.1313"/>